<reference evidence="1 2" key="1">
    <citation type="journal article" date="2018" name="BMC Genomics">
        <title>Whole genome sequencing and function prediction of 133 gut anaerobes isolated from chicken caecum in pure cultures.</title>
        <authorList>
            <person name="Medvecky M."/>
            <person name="Cejkova D."/>
            <person name="Polansky O."/>
            <person name="Karasova D."/>
            <person name="Kubasova T."/>
            <person name="Cizek A."/>
            <person name="Rychlik I."/>
        </authorList>
    </citation>
    <scope>NUCLEOTIDE SEQUENCE [LARGE SCALE GENOMIC DNA]</scope>
    <source>
        <strain evidence="1 2">An13</strain>
    </source>
</reference>
<comment type="caution">
    <text evidence="1">The sequence shown here is derived from an EMBL/GenBank/DDBJ whole genome shotgun (WGS) entry which is preliminary data.</text>
</comment>
<protein>
    <submittedName>
        <fullName evidence="1">Uncharacterized protein</fullName>
    </submittedName>
</protein>
<dbReference type="Proteomes" id="UP000195305">
    <property type="component" value="Unassembled WGS sequence"/>
</dbReference>
<name>A0A1Y4SXN6_9FIRM</name>
<dbReference type="AlphaFoldDB" id="A0A1Y4SXN6"/>
<gene>
    <name evidence="1" type="ORF">B5E75_06095</name>
</gene>
<sequence>MKKRGIILLMICLCLIGCQTKEKSNITVYRLSRYYDWFLNADFYQNIIHYEKEDDISIDRQYGENIYIKDDYLFIEADEKQAQAFLEKNQQFMTEVIQQFNDLETSVKINEDYSQLTITMSQDFMRDIFSKKNFDYSGHLLGLITMVNTERIFITKDSDIPIDVQIINGQSDYQVSKALFPYEPLEMTTEDWQKSQSQNVETSSSKKGYSRILMKVVDKTENQIFFEPLDHQLYPDTKLCLCLDSVYSEDVYLPYQINEQDTFYLELDGMYALHEDGDHIQDIAPLSIIPSQYLSEETLQKD</sequence>
<evidence type="ECO:0000313" key="1">
    <source>
        <dbReference type="EMBL" id="OUQ34707.1"/>
    </source>
</evidence>
<accession>A0A1Y4SXN6</accession>
<evidence type="ECO:0000313" key="2">
    <source>
        <dbReference type="Proteomes" id="UP000195305"/>
    </source>
</evidence>
<organism evidence="1 2">
    <name type="scientific">Massilimicrobiota timonensis</name>
    <dbReference type="NCBI Taxonomy" id="1776392"/>
    <lineage>
        <taxon>Bacteria</taxon>
        <taxon>Bacillati</taxon>
        <taxon>Bacillota</taxon>
        <taxon>Erysipelotrichia</taxon>
        <taxon>Erysipelotrichales</taxon>
        <taxon>Erysipelotrichaceae</taxon>
        <taxon>Massilimicrobiota</taxon>
    </lineage>
</organism>
<proteinExistence type="predicted"/>
<dbReference type="RefSeq" id="WP_087357886.1">
    <property type="nucleotide sequence ID" value="NZ_NFLJ01000014.1"/>
</dbReference>
<dbReference type="EMBL" id="NFLJ01000014">
    <property type="protein sequence ID" value="OUQ34707.1"/>
    <property type="molecule type" value="Genomic_DNA"/>
</dbReference>
<keyword evidence="2" id="KW-1185">Reference proteome</keyword>
<dbReference type="OrthoDB" id="1644576at2"/>